<evidence type="ECO:0000256" key="1">
    <source>
        <dbReference type="ARBA" id="ARBA00005695"/>
    </source>
</evidence>
<evidence type="ECO:0000259" key="5">
    <source>
        <dbReference type="Pfam" id="PF00496"/>
    </source>
</evidence>
<dbReference type="InterPro" id="IPR000914">
    <property type="entry name" value="SBP_5_dom"/>
</dbReference>
<dbReference type="EMBL" id="JASZYV010000002">
    <property type="protein sequence ID" value="MDM0045349.1"/>
    <property type="molecule type" value="Genomic_DNA"/>
</dbReference>
<comment type="similarity">
    <text evidence="1">Belongs to the bacterial solute-binding protein 5 family.</text>
</comment>
<feature type="domain" description="Solute-binding protein family 5" evidence="5">
    <location>
        <begin position="69"/>
        <end position="441"/>
    </location>
</feature>
<keyword evidence="3 4" id="KW-0732">Signal</keyword>
<dbReference type="Gene3D" id="3.90.76.10">
    <property type="entry name" value="Dipeptide-binding Protein, Domain 1"/>
    <property type="match status" value="1"/>
</dbReference>
<evidence type="ECO:0000313" key="6">
    <source>
        <dbReference type="EMBL" id="MDM0045349.1"/>
    </source>
</evidence>
<evidence type="ECO:0000313" key="7">
    <source>
        <dbReference type="Proteomes" id="UP001174908"/>
    </source>
</evidence>
<name>A0ABT7NBM6_9BURK</name>
<sequence>MSFKRTMLAASVAVALSVASLAANAQTIRIANQGDALSMDPHSLNESLQLSVTQNVYETLTGRNKDLSLAPLLATSWKQTSPTVWRFELRKGVKFHDGTPFTADDVVFSMARAAGEGSDMKSYTNDFKEVRKIDDHTVEIETKVPFPILPDVVSQVAIMSKKWCEENKATQPVDRRKGIENTASFKANGTGPFIVRERQPDVRTTFQRNPNYWGKIEGNVQEVIFTKIGNPSTRVAALLSGEVDVMEPVPVQDVARVNATPNATVVVGPELRTIFLGMDQKRDELLYSSVKGKNPFKDKRVRQAFYQAIDIEGIKRTVMRGASRPTALMVGPGINGWNEAQDKRLPYDVEAAKKLLADAGYPQGFEVSMNCPNDRYVNDAQICQAVAANLAKINVKINLVAETKGTYFPKILRRDTSFYMLGWTPSTYDAHNALNALMATPDDSGTGQFNLGAYSNPKLDELTKKIQAETDKSKRDQMIKEAFELHTADIGHLPLHQQSLAWGVSKKVKLVQLADNFMLFKWMSISDK</sequence>
<proteinExistence type="inferred from homology"/>
<comment type="caution">
    <text evidence="6">The sequence shown here is derived from an EMBL/GenBank/DDBJ whole genome shotgun (WGS) entry which is preliminary data.</text>
</comment>
<dbReference type="PANTHER" id="PTHR30290:SF9">
    <property type="entry name" value="OLIGOPEPTIDE-BINDING PROTEIN APPA"/>
    <property type="match status" value="1"/>
</dbReference>
<evidence type="ECO:0000256" key="2">
    <source>
        <dbReference type="ARBA" id="ARBA00022448"/>
    </source>
</evidence>
<accession>A0ABT7NBM6</accession>
<dbReference type="Pfam" id="PF00496">
    <property type="entry name" value="SBP_bac_5"/>
    <property type="match status" value="1"/>
</dbReference>
<dbReference type="Gene3D" id="3.10.105.10">
    <property type="entry name" value="Dipeptide-binding Protein, Domain 3"/>
    <property type="match status" value="1"/>
</dbReference>
<protein>
    <submittedName>
        <fullName evidence="6">ABC transporter substrate-binding protein</fullName>
    </submittedName>
</protein>
<organism evidence="6 7">
    <name type="scientific">Variovorax dokdonensis</name>
    <dbReference type="NCBI Taxonomy" id="344883"/>
    <lineage>
        <taxon>Bacteria</taxon>
        <taxon>Pseudomonadati</taxon>
        <taxon>Pseudomonadota</taxon>
        <taxon>Betaproteobacteria</taxon>
        <taxon>Burkholderiales</taxon>
        <taxon>Comamonadaceae</taxon>
        <taxon>Variovorax</taxon>
    </lineage>
</organism>
<dbReference type="InterPro" id="IPR030678">
    <property type="entry name" value="Peptide/Ni-bd"/>
</dbReference>
<evidence type="ECO:0000256" key="3">
    <source>
        <dbReference type="ARBA" id="ARBA00022729"/>
    </source>
</evidence>
<dbReference type="RefSeq" id="WP_286660426.1">
    <property type="nucleotide sequence ID" value="NZ_JASZYV010000002.1"/>
</dbReference>
<feature type="signal peptide" evidence="4">
    <location>
        <begin position="1"/>
        <end position="25"/>
    </location>
</feature>
<keyword evidence="2" id="KW-0813">Transport</keyword>
<feature type="chain" id="PRO_5046508953" evidence="4">
    <location>
        <begin position="26"/>
        <end position="528"/>
    </location>
</feature>
<dbReference type="SUPFAM" id="SSF53850">
    <property type="entry name" value="Periplasmic binding protein-like II"/>
    <property type="match status" value="1"/>
</dbReference>
<gene>
    <name evidence="6" type="ORF">QTH91_12710</name>
</gene>
<evidence type="ECO:0000256" key="4">
    <source>
        <dbReference type="SAM" id="SignalP"/>
    </source>
</evidence>
<reference evidence="6" key="1">
    <citation type="submission" date="2023-06" db="EMBL/GenBank/DDBJ databases">
        <authorList>
            <person name="Jiang Y."/>
            <person name="Liu Q."/>
        </authorList>
    </citation>
    <scope>NUCLEOTIDE SEQUENCE</scope>
    <source>
        <strain evidence="6">CGMCC 1.12089</strain>
    </source>
</reference>
<dbReference type="PANTHER" id="PTHR30290">
    <property type="entry name" value="PERIPLASMIC BINDING COMPONENT OF ABC TRANSPORTER"/>
    <property type="match status" value="1"/>
</dbReference>
<dbReference type="PIRSF" id="PIRSF002741">
    <property type="entry name" value="MppA"/>
    <property type="match status" value="1"/>
</dbReference>
<dbReference type="InterPro" id="IPR039424">
    <property type="entry name" value="SBP_5"/>
</dbReference>
<dbReference type="Gene3D" id="3.40.190.10">
    <property type="entry name" value="Periplasmic binding protein-like II"/>
    <property type="match status" value="1"/>
</dbReference>
<keyword evidence="7" id="KW-1185">Reference proteome</keyword>
<dbReference type="Proteomes" id="UP001174908">
    <property type="component" value="Unassembled WGS sequence"/>
</dbReference>
<dbReference type="CDD" id="cd08498">
    <property type="entry name" value="PBP2_NikA_DppA_OppA_like_2"/>
    <property type="match status" value="1"/>
</dbReference>